<organism evidence="7 8">
    <name type="scientific">Candidatus Cryosericum odellii</name>
    <dbReference type="NCBI Taxonomy" id="2290917"/>
    <lineage>
        <taxon>Bacteria</taxon>
        <taxon>Pseudomonadati</taxon>
        <taxon>Caldisericota/Cryosericota group</taxon>
        <taxon>Candidatus Cryosericota</taxon>
        <taxon>Candidatus Cryosericia</taxon>
        <taxon>Candidatus Cryosericales</taxon>
        <taxon>Candidatus Cryosericaceae</taxon>
        <taxon>Candidatus Cryosericum</taxon>
    </lineage>
</organism>
<dbReference type="RefSeq" id="WP_119119840.1">
    <property type="nucleotide sequence ID" value="NZ_QXIU01000118.1"/>
</dbReference>
<dbReference type="InterPro" id="IPR013785">
    <property type="entry name" value="Aldolase_TIM"/>
</dbReference>
<evidence type="ECO:0000256" key="6">
    <source>
        <dbReference type="SAM" id="MobiDB-lite"/>
    </source>
</evidence>
<dbReference type="InterPro" id="IPR016431">
    <property type="entry name" value="Pyrv-formate_lyase-activ_prd"/>
</dbReference>
<dbReference type="InterPro" id="IPR007197">
    <property type="entry name" value="rSAM"/>
</dbReference>
<feature type="region of interest" description="Disordered" evidence="6">
    <location>
        <begin position="1"/>
        <end position="21"/>
    </location>
</feature>
<dbReference type="OrthoDB" id="9782387at2"/>
<protein>
    <submittedName>
        <fullName evidence="7">Radical SAM protein</fullName>
    </submittedName>
</protein>
<dbReference type="GO" id="GO:0051536">
    <property type="term" value="F:iron-sulfur cluster binding"/>
    <property type="evidence" value="ECO:0007669"/>
    <property type="project" value="UniProtKB-KW"/>
</dbReference>
<dbReference type="GO" id="GO:0003824">
    <property type="term" value="F:catalytic activity"/>
    <property type="evidence" value="ECO:0007669"/>
    <property type="project" value="InterPro"/>
</dbReference>
<evidence type="ECO:0000256" key="4">
    <source>
        <dbReference type="ARBA" id="ARBA00023014"/>
    </source>
</evidence>
<feature type="binding site" evidence="5">
    <location>
        <position position="115"/>
    </location>
    <ligand>
        <name>[4Fe-4S] cluster</name>
        <dbReference type="ChEBI" id="CHEBI:49883"/>
        <note>4Fe-4S-S-AdoMet</note>
    </ligand>
</feature>
<dbReference type="Gene3D" id="3.20.20.70">
    <property type="entry name" value="Aldolase class I"/>
    <property type="match status" value="1"/>
</dbReference>
<dbReference type="Pfam" id="PF13353">
    <property type="entry name" value="Fer4_12"/>
    <property type="match status" value="1"/>
</dbReference>
<feature type="binding site" evidence="5">
    <location>
        <position position="118"/>
    </location>
    <ligand>
        <name>[4Fe-4S] cluster</name>
        <dbReference type="ChEBI" id="CHEBI:49883"/>
        <note>4Fe-4S-S-AdoMet</note>
    </ligand>
</feature>
<name>A0A398D9L6_9BACT</name>
<comment type="caution">
    <text evidence="7">The sequence shown here is derived from an EMBL/GenBank/DDBJ whole genome shotgun (WGS) entry which is preliminary data.</text>
</comment>
<dbReference type="PIRSF" id="PIRSF004869">
    <property type="entry name" value="PflX_prd"/>
    <property type="match status" value="1"/>
</dbReference>
<keyword evidence="4 5" id="KW-0411">Iron-sulfur</keyword>
<evidence type="ECO:0000256" key="2">
    <source>
        <dbReference type="ARBA" id="ARBA00022723"/>
    </source>
</evidence>
<keyword evidence="3 5" id="KW-0408">Iron</keyword>
<dbReference type="PANTHER" id="PTHR43075:SF1">
    <property type="entry name" value="FORMATE LYASE ACTIVATING ENZYME, PUTATIVE (AFU_ORTHOLOGUE AFUA_2G15630)-RELATED"/>
    <property type="match status" value="1"/>
</dbReference>
<dbReference type="PANTHER" id="PTHR43075">
    <property type="entry name" value="FORMATE LYASE ACTIVATING ENZYME, PUTATIVE (AFU_ORTHOLOGUE AFUA_2G15630)-RELATED"/>
    <property type="match status" value="1"/>
</dbReference>
<dbReference type="SFLD" id="SFLDG01099">
    <property type="entry name" value="Uncharacterised_Radical_SAM_Su"/>
    <property type="match status" value="1"/>
</dbReference>
<feature type="binding site" evidence="5">
    <location>
        <position position="111"/>
    </location>
    <ligand>
        <name>[4Fe-4S] cluster</name>
        <dbReference type="ChEBI" id="CHEBI:49883"/>
        <note>4Fe-4S-S-AdoMet</note>
    </ligand>
</feature>
<evidence type="ECO:0000256" key="1">
    <source>
        <dbReference type="ARBA" id="ARBA00022691"/>
    </source>
</evidence>
<dbReference type="EMBL" id="QXIU01000118">
    <property type="protein sequence ID" value="RIE11300.1"/>
    <property type="molecule type" value="Genomic_DNA"/>
</dbReference>
<feature type="compositionally biased region" description="Acidic residues" evidence="6">
    <location>
        <begin position="1"/>
        <end position="10"/>
    </location>
</feature>
<evidence type="ECO:0000313" key="7">
    <source>
        <dbReference type="EMBL" id="RIE11300.1"/>
    </source>
</evidence>
<keyword evidence="2 5" id="KW-0479">Metal-binding</keyword>
<keyword evidence="1 5" id="KW-0949">S-adenosyl-L-methionine</keyword>
<dbReference type="GO" id="GO:0046872">
    <property type="term" value="F:metal ion binding"/>
    <property type="evidence" value="ECO:0007669"/>
    <property type="project" value="UniProtKB-KW"/>
</dbReference>
<dbReference type="SUPFAM" id="SSF102114">
    <property type="entry name" value="Radical SAM enzymes"/>
    <property type="match status" value="1"/>
</dbReference>
<evidence type="ECO:0000313" key="8">
    <source>
        <dbReference type="Proteomes" id="UP000266489"/>
    </source>
</evidence>
<dbReference type="InterPro" id="IPR040085">
    <property type="entry name" value="MJ0674-like"/>
</dbReference>
<sequence length="340" mass="37502">MDCTENEPLDSDTVAVPRQDVATSPEVVAEADGSYLHLSDAEFRARIRIAYGRMATCDLCPRRCGAHRLTGDTGYCGVALKPKVFVWNLHRGEEPPVSGTRGSGAVFLSGCNLNCCYCQNYPLSQLHHGTQMSVGQLASALVELQAKGAHNINFVTPSHQVPQLLAAVFAARQEGLHIPIVYNTSSYDEPSTLALLDGIVDIYLGDLRYTDEAVAMQLSGVADYVQVAERALIEMHRQVGDISVDEQGRYVPRGLIVRYLILPHHTDMAREVFGFVSGRLSLQTYVSVMTQYFPAYKAFDRALGIWRKLTDAEYDRVMRTWSRSGLAHGWVQDMGDNGGA</sequence>
<reference evidence="7 8" key="1">
    <citation type="submission" date="2018-09" db="EMBL/GenBank/DDBJ databases">
        <title>Discovery and Ecogenomic Context for Candidatus Cryosericales, a Global Caldiserica Order Active in Thawing Permafrost.</title>
        <authorList>
            <person name="Martinez M.A."/>
            <person name="Woodcroft B.J."/>
            <person name="Ignacio Espinoza J.C."/>
            <person name="Zayed A."/>
            <person name="Singleton C.M."/>
            <person name="Boyd J."/>
            <person name="Li Y.-F."/>
            <person name="Purvine S."/>
            <person name="Maughan H."/>
            <person name="Hodgkins S.B."/>
            <person name="Anderson D."/>
            <person name="Sederholm M."/>
            <person name="Temperton B."/>
            <person name="Saleska S.R."/>
            <person name="Tyson G.W."/>
            <person name="Rich V.I."/>
        </authorList>
    </citation>
    <scope>NUCLEOTIDE SEQUENCE [LARGE SCALE GENOMIC DNA]</scope>
    <source>
        <strain evidence="7 8">SMC5</strain>
    </source>
</reference>
<proteinExistence type="predicted"/>
<accession>A0A398D9L6</accession>
<evidence type="ECO:0000256" key="3">
    <source>
        <dbReference type="ARBA" id="ARBA00023004"/>
    </source>
</evidence>
<dbReference type="Proteomes" id="UP000266489">
    <property type="component" value="Unassembled WGS sequence"/>
</dbReference>
<comment type="cofactor">
    <cofactor evidence="5">
        <name>[4Fe-4S] cluster</name>
        <dbReference type="ChEBI" id="CHEBI:49883"/>
    </cofactor>
    <text evidence="5">Binds 1 [4Fe-4S] cluster. The cluster is coordinated with 3 cysteines and an exchangeable S-adenosyl-L-methionine.</text>
</comment>
<dbReference type="InterPro" id="IPR058240">
    <property type="entry name" value="rSAM_sf"/>
</dbReference>
<dbReference type="AlphaFoldDB" id="A0A398D9L6"/>
<gene>
    <name evidence="7" type="ORF">SMC5_04935</name>
</gene>
<dbReference type="SFLD" id="SFLDS00029">
    <property type="entry name" value="Radical_SAM"/>
    <property type="match status" value="1"/>
</dbReference>
<evidence type="ECO:0000256" key="5">
    <source>
        <dbReference type="PIRSR" id="PIRSR004869-50"/>
    </source>
</evidence>